<keyword evidence="2" id="KW-1185">Reference proteome</keyword>
<dbReference type="EMBL" id="JASBWS010000161">
    <property type="protein sequence ID" value="KAJ9093109.1"/>
    <property type="molecule type" value="Genomic_DNA"/>
</dbReference>
<name>A0ACC2V1P1_9TREE</name>
<sequence length="500" mass="55581">MDANMSSTGPLAGLPAACHALLDAKAKKGLNFEEISKQIGKPEVWTAALFYGQAKPDEATLAKLAEVLDIDHSTLQSGLGGAYTVHRGESWTWPPKDPVLYRLYEVLVVYGYSYKALIAEKFGDGIMSAIDFRTSVKRKADLKGDRVVITMDGKFLPYSLTGEGNPWTRESDERCYRSPDSLSIVAITNHIPDKMGQVPSRETITKPVEPTYAVGPWQGAVIMMIGTTLWLGSMDNLPPEAMYQGWLYNRSVEVWNEKQIAAKKAKGPNPGETEFSRKMPFSYWDVASRAHPSAFLTTHLMQPRLFPFPMGIARPEKESSMYWENGLQPQVGRFKMGGDFDKKKREATVKAISEEGKKKDRAEKERGEIYAERRRVKRIALLALVPLVYSIFRHEMEVILEGKHSTYVQPKKARALKVNKAPEGEPGMAMSYLYQPDGDGLSSLSRAPILENAPVLMTSADPKLAGAGAKERTVPTWFKYASESSSSSRRKPTEGTATES</sequence>
<protein>
    <submittedName>
        <fullName evidence="1">Uncharacterized protein</fullName>
    </submittedName>
</protein>
<comment type="caution">
    <text evidence="1">The sequence shown here is derived from an EMBL/GenBank/DDBJ whole genome shotgun (WGS) entry which is preliminary data.</text>
</comment>
<accession>A0ACC2V1P1</accession>
<evidence type="ECO:0000313" key="1">
    <source>
        <dbReference type="EMBL" id="KAJ9093109.1"/>
    </source>
</evidence>
<reference evidence="1" key="1">
    <citation type="submission" date="2023-04" db="EMBL/GenBank/DDBJ databases">
        <title>Draft Genome sequencing of Naganishia species isolated from polar environments using Oxford Nanopore Technology.</title>
        <authorList>
            <person name="Leo P."/>
            <person name="Venkateswaran K."/>
        </authorList>
    </citation>
    <scope>NUCLEOTIDE SEQUENCE</scope>
    <source>
        <strain evidence="1">MNA-CCFEE 5262</strain>
    </source>
</reference>
<dbReference type="Proteomes" id="UP001230649">
    <property type="component" value="Unassembled WGS sequence"/>
</dbReference>
<proteinExistence type="predicted"/>
<organism evidence="1 2">
    <name type="scientific">Naganishia adeliensis</name>
    <dbReference type="NCBI Taxonomy" id="92952"/>
    <lineage>
        <taxon>Eukaryota</taxon>
        <taxon>Fungi</taxon>
        <taxon>Dikarya</taxon>
        <taxon>Basidiomycota</taxon>
        <taxon>Agaricomycotina</taxon>
        <taxon>Tremellomycetes</taxon>
        <taxon>Filobasidiales</taxon>
        <taxon>Filobasidiaceae</taxon>
        <taxon>Naganishia</taxon>
    </lineage>
</organism>
<gene>
    <name evidence="1" type="ORF">QFC20_007217</name>
</gene>
<evidence type="ECO:0000313" key="2">
    <source>
        <dbReference type="Proteomes" id="UP001230649"/>
    </source>
</evidence>